<keyword evidence="3" id="KW-1185">Reference proteome</keyword>
<dbReference type="SMART" id="SM00028">
    <property type="entry name" value="TPR"/>
    <property type="match status" value="9"/>
</dbReference>
<dbReference type="AlphaFoldDB" id="A0A286TXJ9"/>
<dbReference type="InterPro" id="IPR019734">
    <property type="entry name" value="TPR_rpt"/>
</dbReference>
<protein>
    <submittedName>
        <fullName evidence="2">Uncharacterized protein</fullName>
    </submittedName>
</protein>
<dbReference type="SMART" id="SM00671">
    <property type="entry name" value="SEL1"/>
    <property type="match status" value="2"/>
</dbReference>
<feature type="repeat" description="TPR" evidence="1">
    <location>
        <begin position="293"/>
        <end position="326"/>
    </location>
</feature>
<sequence>MFSYSCLAQTDKEHLKTAEEHFKRGDAFLTRKLIPDAIVELKKAIPLLKEDQLQLKVDIYVALANAYNWKGTHKAAITACNKALDINPDNANAHYNLGFAYREEGDSELAEKEFALFDKLLKQEGEYIEIPENPKSENIEKVIALGDKYFKEGRLDEAIVEYQNAIDIKPRNDIFNKLGQVHQQKRSAGKPEDSSPKIDMFEGKDKIDKAPDLTESEKIAQEASIEKLLRKGASFYDEGMIEKAIDAFKKVLTIDPEEPEAQYNLGNAYADKGMFDEAITMYKKAIDNNPEYVDAYLNLSTLYLDMDLIDDAITLCKQAASANPDDAFLYFHLGEAYALNLQYKEAITAYNNAMLINPMDPETQYRLAESYYKTEQFALAIKHATRAEELGYITEPDFMSDLKKKTGTE</sequence>
<keyword evidence="1" id="KW-0802">TPR repeat</keyword>
<evidence type="ECO:0000313" key="3">
    <source>
        <dbReference type="Proteomes" id="UP000218542"/>
    </source>
</evidence>
<organism evidence="2 3">
    <name type="scientific">Candidatus Scalindua japonica</name>
    <dbReference type="NCBI Taxonomy" id="1284222"/>
    <lineage>
        <taxon>Bacteria</taxon>
        <taxon>Pseudomonadati</taxon>
        <taxon>Planctomycetota</taxon>
        <taxon>Candidatus Brocadiia</taxon>
        <taxon>Candidatus Brocadiales</taxon>
        <taxon>Candidatus Scalinduaceae</taxon>
        <taxon>Candidatus Scalindua</taxon>
    </lineage>
</organism>
<feature type="repeat" description="TPR" evidence="1">
    <location>
        <begin position="225"/>
        <end position="258"/>
    </location>
</feature>
<feature type="repeat" description="TPR" evidence="1">
    <location>
        <begin position="259"/>
        <end position="292"/>
    </location>
</feature>
<dbReference type="PANTHER" id="PTHR12558:SF13">
    <property type="entry name" value="CELL DIVISION CYCLE PROTEIN 27 HOMOLOG"/>
    <property type="match status" value="1"/>
</dbReference>
<evidence type="ECO:0000313" key="2">
    <source>
        <dbReference type="EMBL" id="GAX60629.1"/>
    </source>
</evidence>
<dbReference type="EMBL" id="BAOS01000013">
    <property type="protein sequence ID" value="GAX60629.1"/>
    <property type="molecule type" value="Genomic_DNA"/>
</dbReference>
<gene>
    <name evidence="2" type="ORF">SCALIN_C13_0142</name>
</gene>
<dbReference type="PANTHER" id="PTHR12558">
    <property type="entry name" value="CELL DIVISION CYCLE 16,23,27"/>
    <property type="match status" value="1"/>
</dbReference>
<dbReference type="InterPro" id="IPR006597">
    <property type="entry name" value="Sel1-like"/>
</dbReference>
<dbReference type="PROSITE" id="PS50005">
    <property type="entry name" value="TPR"/>
    <property type="match status" value="6"/>
</dbReference>
<dbReference type="Pfam" id="PF13431">
    <property type="entry name" value="TPR_17"/>
    <property type="match status" value="1"/>
</dbReference>
<dbReference type="Pfam" id="PF13414">
    <property type="entry name" value="TPR_11"/>
    <property type="match status" value="4"/>
</dbReference>
<dbReference type="Gene3D" id="1.25.40.10">
    <property type="entry name" value="Tetratricopeptide repeat domain"/>
    <property type="match status" value="4"/>
</dbReference>
<dbReference type="InterPro" id="IPR011990">
    <property type="entry name" value="TPR-like_helical_dom_sf"/>
</dbReference>
<feature type="repeat" description="TPR" evidence="1">
    <location>
        <begin position="139"/>
        <end position="172"/>
    </location>
</feature>
<dbReference type="PROSITE" id="PS50293">
    <property type="entry name" value="TPR_REGION"/>
    <property type="match status" value="1"/>
</dbReference>
<evidence type="ECO:0000256" key="1">
    <source>
        <dbReference type="PROSITE-ProRule" id="PRU00339"/>
    </source>
</evidence>
<feature type="repeat" description="TPR" evidence="1">
    <location>
        <begin position="327"/>
        <end position="360"/>
    </location>
</feature>
<dbReference type="SUPFAM" id="SSF48452">
    <property type="entry name" value="TPR-like"/>
    <property type="match status" value="2"/>
</dbReference>
<dbReference type="Proteomes" id="UP000218542">
    <property type="component" value="Unassembled WGS sequence"/>
</dbReference>
<reference evidence="2 3" key="1">
    <citation type="journal article" date="2017" name="Environ. Microbiol. Rep.">
        <title>Genetic diversity of marine anaerobic ammonium-oxidizing bacteria as revealed by genomic and proteomic analyses of 'Candidatus Scalindua japonica'.</title>
        <authorList>
            <person name="Oshiki M."/>
            <person name="Mizuto K."/>
            <person name="Kimura Z."/>
            <person name="Kindaichi T."/>
            <person name="Satoh H."/>
            <person name="Okabe S."/>
        </authorList>
    </citation>
    <scope>NUCLEOTIDE SEQUENCE [LARGE SCALE GENOMIC DNA]</scope>
    <source>
        <strain evidence="3">husup-a2</strain>
    </source>
</reference>
<name>A0A286TXJ9_9BACT</name>
<feature type="repeat" description="TPR" evidence="1">
    <location>
        <begin position="57"/>
        <end position="90"/>
    </location>
</feature>
<comment type="caution">
    <text evidence="2">The sequence shown here is derived from an EMBL/GenBank/DDBJ whole genome shotgun (WGS) entry which is preliminary data.</text>
</comment>
<accession>A0A286TXJ9</accession>
<proteinExistence type="predicted"/>